<evidence type="ECO:0000313" key="1">
    <source>
        <dbReference type="EMBL" id="KAI4566658.1"/>
    </source>
</evidence>
<reference evidence="1" key="1">
    <citation type="submission" date="2022-03" db="EMBL/GenBank/DDBJ databases">
        <title>Genomic analyses of argali, domestic sheep and their hybrids provide insights into chromosomal evolution, heterosis and genetic basis of agronomic traits.</title>
        <authorList>
            <person name="Li M."/>
        </authorList>
    </citation>
    <scope>NUCLEOTIDE SEQUENCE</scope>
    <source>
        <strain evidence="1">F1 hybrid</strain>
    </source>
</reference>
<proteinExistence type="predicted"/>
<dbReference type="EMBL" id="CM043043">
    <property type="protein sequence ID" value="KAI4566658.1"/>
    <property type="molecule type" value="Genomic_DNA"/>
</dbReference>
<gene>
    <name evidence="1" type="ORF">MJG53_015335</name>
</gene>
<protein>
    <submittedName>
        <fullName evidence="1">Uncharacterized protein</fullName>
    </submittedName>
</protein>
<organism evidence="1 2">
    <name type="scientific">Ovis ammon polii x Ovis aries</name>
    <dbReference type="NCBI Taxonomy" id="2918886"/>
    <lineage>
        <taxon>Eukaryota</taxon>
        <taxon>Metazoa</taxon>
        <taxon>Chordata</taxon>
        <taxon>Craniata</taxon>
        <taxon>Vertebrata</taxon>
        <taxon>Euteleostomi</taxon>
        <taxon>Mammalia</taxon>
        <taxon>Eutheria</taxon>
        <taxon>Laurasiatheria</taxon>
        <taxon>Artiodactyla</taxon>
        <taxon>Ruminantia</taxon>
        <taxon>Pecora</taxon>
        <taxon>Bovidae</taxon>
        <taxon>Caprinae</taxon>
        <taxon>Ovis</taxon>
    </lineage>
</organism>
<keyword evidence="2" id="KW-1185">Reference proteome</keyword>
<name>A0ACB9UEW9_9CETA</name>
<evidence type="ECO:0000313" key="2">
    <source>
        <dbReference type="Proteomes" id="UP001057279"/>
    </source>
</evidence>
<accession>A0ACB9UEW9</accession>
<sequence length="422" mass="47781">MQNLNDRLASYLEKVRALEEANADLEVKIRDWYQRQSPTSPERDYSPYFKTTDELRDKILAAAIDNSRVILEIDNARLAADDFRLKYENEMALRQSVEADINGLRRVLDELTLTKTDLEMQIESLNEELAYLKKNHEEEMKEFSNQLAGQVNVEMDAAPGVDLTRVLSEMREQYEAMAEKNRRDAEAWFFSKTEELNKEVASNTEMIQTSKSEITDLRRTIQGLEIELQSQLSMKAGLESTLAETECRYAAQLQQIQGLISSIEAQLSELRSEMEAQNQEYKMLLDIKTRLEQEIATYRSLLEGQDARQGLGCRGGDGWHWYRRRAYLPLLPPISLMSNSAPVVLAALEGLADGHSQGCCPVFSELRRGPGPLGKECRERLPLLNLPLLFTASLGGGGGGKVRINVEESVDGKVVSSRKREI</sequence>
<dbReference type="Proteomes" id="UP001057279">
    <property type="component" value="Linkage Group LG18"/>
</dbReference>
<comment type="caution">
    <text evidence="1">The sequence shown here is derived from an EMBL/GenBank/DDBJ whole genome shotgun (WGS) entry which is preliminary data.</text>
</comment>